<dbReference type="PANTHER" id="PTHR48207:SF3">
    <property type="entry name" value="SUCCINATE--HYDROXYMETHYLGLUTARATE COA-TRANSFERASE"/>
    <property type="match status" value="1"/>
</dbReference>
<dbReference type="Gene3D" id="3.40.50.10540">
    <property type="entry name" value="Crotonobetainyl-coa:carnitine coa-transferase, domain 1"/>
    <property type="match status" value="1"/>
</dbReference>
<evidence type="ECO:0008006" key="3">
    <source>
        <dbReference type="Google" id="ProtNLM"/>
    </source>
</evidence>
<dbReference type="InterPro" id="IPR050483">
    <property type="entry name" value="CoA-transferase_III_domain"/>
</dbReference>
<dbReference type="EMBL" id="BART01020298">
    <property type="protein sequence ID" value="GAH02552.1"/>
    <property type="molecule type" value="Genomic_DNA"/>
</dbReference>
<comment type="caution">
    <text evidence="2">The sequence shown here is derived from an EMBL/GenBank/DDBJ whole genome shotgun (WGS) entry which is preliminary data.</text>
</comment>
<dbReference type="InterPro" id="IPR044855">
    <property type="entry name" value="CoA-Trfase_III_dom3_sf"/>
</dbReference>
<dbReference type="InterPro" id="IPR023606">
    <property type="entry name" value="CoA-Trfase_III_dom_1_sf"/>
</dbReference>
<feature type="non-terminal residue" evidence="2">
    <location>
        <position position="1"/>
    </location>
</feature>
<dbReference type="GO" id="GO:0008410">
    <property type="term" value="F:CoA-transferase activity"/>
    <property type="evidence" value="ECO:0007669"/>
    <property type="project" value="TreeGrafter"/>
</dbReference>
<dbReference type="AlphaFoldDB" id="X1C5B7"/>
<sequence length="121" mass="14017">YRRWQNQEELDRLIEDWTINYTHHEVTERLQQAGVAAIPSFDGTELFQDPHLKERGFATEVTHPKIGKRIVLAPPWKFSDTPAQISRRGPLLGEHNEYVFGDLLGIPKAEIAQMEEEGVFY</sequence>
<evidence type="ECO:0000256" key="1">
    <source>
        <dbReference type="ARBA" id="ARBA00022679"/>
    </source>
</evidence>
<dbReference type="InterPro" id="IPR003673">
    <property type="entry name" value="CoA-Trfase_fam_III"/>
</dbReference>
<dbReference type="Pfam" id="PF02515">
    <property type="entry name" value="CoA_transf_3"/>
    <property type="match status" value="1"/>
</dbReference>
<proteinExistence type="predicted"/>
<keyword evidence="1" id="KW-0808">Transferase</keyword>
<dbReference type="Gene3D" id="3.30.1540.10">
    <property type="entry name" value="formyl-coa transferase, domain 3"/>
    <property type="match status" value="1"/>
</dbReference>
<protein>
    <recommendedName>
        <fullName evidence="3">CoA transferase</fullName>
    </recommendedName>
</protein>
<reference evidence="2" key="1">
    <citation type="journal article" date="2014" name="Front. Microbiol.">
        <title>High frequency of phylogenetically diverse reductive dehalogenase-homologous genes in deep subseafloor sedimentary metagenomes.</title>
        <authorList>
            <person name="Kawai M."/>
            <person name="Futagami T."/>
            <person name="Toyoda A."/>
            <person name="Takaki Y."/>
            <person name="Nishi S."/>
            <person name="Hori S."/>
            <person name="Arai W."/>
            <person name="Tsubouchi T."/>
            <person name="Morono Y."/>
            <person name="Uchiyama I."/>
            <person name="Ito T."/>
            <person name="Fujiyama A."/>
            <person name="Inagaki F."/>
            <person name="Takami H."/>
        </authorList>
    </citation>
    <scope>NUCLEOTIDE SEQUENCE</scope>
    <source>
        <strain evidence="2">Expedition CK06-06</strain>
    </source>
</reference>
<evidence type="ECO:0000313" key="2">
    <source>
        <dbReference type="EMBL" id="GAH02552.1"/>
    </source>
</evidence>
<gene>
    <name evidence="2" type="ORF">S01H4_37746</name>
</gene>
<dbReference type="SUPFAM" id="SSF89796">
    <property type="entry name" value="CoA-transferase family III (CaiB/BaiF)"/>
    <property type="match status" value="1"/>
</dbReference>
<accession>X1C5B7</accession>
<name>X1C5B7_9ZZZZ</name>
<dbReference type="PANTHER" id="PTHR48207">
    <property type="entry name" value="SUCCINATE--HYDROXYMETHYLGLUTARATE COA-TRANSFERASE"/>
    <property type="match status" value="1"/>
</dbReference>
<organism evidence="2">
    <name type="scientific">marine sediment metagenome</name>
    <dbReference type="NCBI Taxonomy" id="412755"/>
    <lineage>
        <taxon>unclassified sequences</taxon>
        <taxon>metagenomes</taxon>
        <taxon>ecological metagenomes</taxon>
    </lineage>
</organism>